<dbReference type="EMBL" id="JAAORB010000020">
    <property type="protein sequence ID" value="NHQ74893.1"/>
    <property type="molecule type" value="Genomic_DNA"/>
</dbReference>
<dbReference type="GO" id="GO:0008270">
    <property type="term" value="F:zinc ion binding"/>
    <property type="evidence" value="ECO:0007669"/>
    <property type="project" value="InterPro"/>
</dbReference>
<dbReference type="PANTHER" id="PTHR43677:SF4">
    <property type="entry name" value="QUINONE OXIDOREDUCTASE-LIKE PROTEIN 2"/>
    <property type="match status" value="1"/>
</dbReference>
<dbReference type="InterPro" id="IPR013149">
    <property type="entry name" value="ADH-like_C"/>
</dbReference>
<evidence type="ECO:0000313" key="2">
    <source>
        <dbReference type="EMBL" id="NHQ74893.1"/>
    </source>
</evidence>
<evidence type="ECO:0000313" key="3">
    <source>
        <dbReference type="Proteomes" id="UP000639775"/>
    </source>
</evidence>
<dbReference type="RefSeq" id="WP_167197005.1">
    <property type="nucleotide sequence ID" value="NZ_JAAORB010000020.1"/>
</dbReference>
<feature type="domain" description="Enoyl reductase (ER)" evidence="1">
    <location>
        <begin position="10"/>
        <end position="327"/>
    </location>
</feature>
<dbReference type="Gene3D" id="3.90.180.10">
    <property type="entry name" value="Medium-chain alcohol dehydrogenases, catalytic domain"/>
    <property type="match status" value="1"/>
</dbReference>
<evidence type="ECO:0000259" key="1">
    <source>
        <dbReference type="SMART" id="SM00829"/>
    </source>
</evidence>
<dbReference type="Pfam" id="PF00107">
    <property type="entry name" value="ADH_zinc_N"/>
    <property type="match status" value="1"/>
</dbReference>
<dbReference type="AlphaFoldDB" id="A0A967BH99"/>
<dbReference type="InterPro" id="IPR013154">
    <property type="entry name" value="ADH-like_N"/>
</dbReference>
<gene>
    <name evidence="2" type="ORF">HAT86_10515</name>
</gene>
<dbReference type="Pfam" id="PF08240">
    <property type="entry name" value="ADH_N"/>
    <property type="match status" value="1"/>
</dbReference>
<dbReference type="InterPro" id="IPR002364">
    <property type="entry name" value="Quin_OxRdtase/zeta-crystal_CS"/>
</dbReference>
<dbReference type="CDD" id="cd08241">
    <property type="entry name" value="QOR1"/>
    <property type="match status" value="1"/>
</dbReference>
<keyword evidence="3" id="KW-1185">Reference proteome</keyword>
<comment type="caution">
    <text evidence="2">The sequence shown here is derived from an EMBL/GenBank/DDBJ whole genome shotgun (WGS) entry which is preliminary data.</text>
</comment>
<reference evidence="2" key="1">
    <citation type="submission" date="2020-03" db="EMBL/GenBank/DDBJ databases">
        <title>Roseovarius gahaiensis sp. nov., isolated from Gahai Saline Lake, China.</title>
        <authorList>
            <person name="Sun X."/>
        </authorList>
    </citation>
    <scope>NUCLEOTIDE SEQUENCE</scope>
    <source>
        <strain evidence="2">GH877</strain>
    </source>
</reference>
<dbReference type="SUPFAM" id="SSF51735">
    <property type="entry name" value="NAD(P)-binding Rossmann-fold domains"/>
    <property type="match status" value="1"/>
</dbReference>
<organism evidence="2 3">
    <name type="scientific">Roseovarius gahaiensis</name>
    <dbReference type="NCBI Taxonomy" id="2716691"/>
    <lineage>
        <taxon>Bacteria</taxon>
        <taxon>Pseudomonadati</taxon>
        <taxon>Pseudomonadota</taxon>
        <taxon>Alphaproteobacteria</taxon>
        <taxon>Rhodobacterales</taxon>
        <taxon>Roseobacteraceae</taxon>
        <taxon>Roseovarius</taxon>
    </lineage>
</organism>
<protein>
    <submittedName>
        <fullName evidence="2">NADPH:quinone oxidoreductase family protein</fullName>
    </submittedName>
</protein>
<dbReference type="InterPro" id="IPR020843">
    <property type="entry name" value="ER"/>
</dbReference>
<proteinExistence type="predicted"/>
<dbReference type="Gene3D" id="3.40.50.720">
    <property type="entry name" value="NAD(P)-binding Rossmann-like Domain"/>
    <property type="match status" value="1"/>
</dbReference>
<dbReference type="InterPro" id="IPR036291">
    <property type="entry name" value="NAD(P)-bd_dom_sf"/>
</dbReference>
<dbReference type="Proteomes" id="UP000639775">
    <property type="component" value="Unassembled WGS sequence"/>
</dbReference>
<dbReference type="GO" id="GO:0016491">
    <property type="term" value="F:oxidoreductase activity"/>
    <property type="evidence" value="ECO:0007669"/>
    <property type="project" value="InterPro"/>
</dbReference>
<accession>A0A967BH99</accession>
<sequence>MKAVLVRDFGPVGQARIEECPSPRPAAQEVVVDLRATEVNYPDILVMEGKYQIKPPLPFSPGKAGAGVISAVGPDVSGHSVGDHVAVQSEYGTYAEQIAISAESCHPMPDDMPFPVGAALGLVYQTAYFALIDRAAMKPGDTVLVLGASGGVGSASVQLARALGASCVLGGVKGEQNAELARAAGCDATIDLGMENLRDGLRDQVRAATNGHGADIVIDPVGGSVTEAALRAMAWRGRLVVVGFAAGDIPTIRANYLLVKNIAVTGLQWSDYRDRDPAWVQSVQQDIFALWSDGKLSPQIADTLPLSEFAEALKRLKDGRAHGKIILEP</sequence>
<name>A0A967BH99_9RHOB</name>
<dbReference type="InterPro" id="IPR011032">
    <property type="entry name" value="GroES-like_sf"/>
</dbReference>
<dbReference type="SUPFAM" id="SSF50129">
    <property type="entry name" value="GroES-like"/>
    <property type="match status" value="1"/>
</dbReference>
<dbReference type="SMART" id="SM00829">
    <property type="entry name" value="PKS_ER"/>
    <property type="match status" value="1"/>
</dbReference>
<dbReference type="InterPro" id="IPR051397">
    <property type="entry name" value="Zn-ADH-like_protein"/>
</dbReference>
<dbReference type="PANTHER" id="PTHR43677">
    <property type="entry name" value="SHORT-CHAIN DEHYDROGENASE/REDUCTASE"/>
    <property type="match status" value="1"/>
</dbReference>
<dbReference type="PROSITE" id="PS01162">
    <property type="entry name" value="QOR_ZETA_CRYSTAL"/>
    <property type="match status" value="1"/>
</dbReference>